<evidence type="ECO:0000313" key="1">
    <source>
        <dbReference type="EMBL" id="CAK9215736.1"/>
    </source>
</evidence>
<feature type="non-terminal residue" evidence="1">
    <location>
        <position position="56"/>
    </location>
</feature>
<dbReference type="EMBL" id="OZ019894">
    <property type="protein sequence ID" value="CAK9215736.1"/>
    <property type="molecule type" value="Genomic_DNA"/>
</dbReference>
<name>A0ABP0U9A8_9BRYO</name>
<reference evidence="1" key="1">
    <citation type="submission" date="2024-02" db="EMBL/GenBank/DDBJ databases">
        <authorList>
            <consortium name="ELIXIR-Norway"/>
            <consortium name="Elixir Norway"/>
        </authorList>
    </citation>
    <scope>NUCLEOTIDE SEQUENCE</scope>
</reference>
<sequence length="56" mass="6406">PNMESNFDKHEFLNLVKLSLWCAKMASNDRPSMCQVVQALRDCGIGQMESQEYSPK</sequence>
<gene>
    <name evidence="1" type="ORF">CSSPTR1EN2_LOCUS12885</name>
</gene>
<keyword evidence="2" id="KW-1185">Reference proteome</keyword>
<organism evidence="1 2">
    <name type="scientific">Sphagnum troendelagicum</name>
    <dbReference type="NCBI Taxonomy" id="128251"/>
    <lineage>
        <taxon>Eukaryota</taxon>
        <taxon>Viridiplantae</taxon>
        <taxon>Streptophyta</taxon>
        <taxon>Embryophyta</taxon>
        <taxon>Bryophyta</taxon>
        <taxon>Sphagnophytina</taxon>
        <taxon>Sphagnopsida</taxon>
        <taxon>Sphagnales</taxon>
        <taxon>Sphagnaceae</taxon>
        <taxon>Sphagnum</taxon>
    </lineage>
</organism>
<proteinExistence type="predicted"/>
<dbReference type="Proteomes" id="UP001497512">
    <property type="component" value="Chromosome 2"/>
</dbReference>
<evidence type="ECO:0000313" key="2">
    <source>
        <dbReference type="Proteomes" id="UP001497512"/>
    </source>
</evidence>
<protein>
    <submittedName>
        <fullName evidence="1">Uncharacterized protein</fullName>
    </submittedName>
</protein>
<feature type="non-terminal residue" evidence="1">
    <location>
        <position position="1"/>
    </location>
</feature>
<accession>A0ABP0U9A8</accession>